<reference evidence="7 8" key="1">
    <citation type="submission" date="2016-10" db="EMBL/GenBank/DDBJ databases">
        <authorList>
            <person name="de Groot N.N."/>
        </authorList>
    </citation>
    <scope>NUCLEOTIDE SEQUENCE [LARGE SCALE GENOMIC DNA]</scope>
    <source>
        <strain evidence="7 8">Nm1</strain>
    </source>
</reference>
<comment type="similarity">
    <text evidence="4">Belongs to the YcgR family.</text>
</comment>
<dbReference type="OrthoDB" id="5572581at2"/>
<dbReference type="InterPro" id="IPR009875">
    <property type="entry name" value="PilZ_domain"/>
</dbReference>
<keyword evidence="7" id="KW-0969">Cilium</keyword>
<feature type="domain" description="PilZ" evidence="5">
    <location>
        <begin position="133"/>
        <end position="248"/>
    </location>
</feature>
<dbReference type="InterPro" id="IPR012349">
    <property type="entry name" value="Split_barrel_FMN-bd"/>
</dbReference>
<dbReference type="EMBL" id="FNOY01000038">
    <property type="protein sequence ID" value="SDY48350.1"/>
    <property type="molecule type" value="Genomic_DNA"/>
</dbReference>
<dbReference type="GO" id="GO:0071973">
    <property type="term" value="P:bacterial-type flagellum-dependent cell motility"/>
    <property type="evidence" value="ECO:0007669"/>
    <property type="project" value="UniProtKB-UniRule"/>
</dbReference>
<dbReference type="STRING" id="44576.SAMN05421881_103820"/>
<comment type="function">
    <text evidence="4">Acts as a flagellar brake, regulating swimming and swarming in a bis-(3'-5') cyclic diguanylic acid (c-di-GMP)-dependent manner. Binds 1 c-di-GMP dimer per subunit. Increasing levels of c-di-GMP lead to decreased motility.</text>
</comment>
<evidence type="ECO:0000256" key="4">
    <source>
        <dbReference type="HAMAP-Rule" id="MF_01457"/>
    </source>
</evidence>
<dbReference type="Pfam" id="PF07317">
    <property type="entry name" value="PilZN"/>
    <property type="match status" value="1"/>
</dbReference>
<dbReference type="HAMAP" id="MF_01457">
    <property type="entry name" value="YcgR"/>
    <property type="match status" value="1"/>
</dbReference>
<dbReference type="Gene3D" id="2.30.110.10">
    <property type="entry name" value="Electron Transport, Fmn-binding Protein, Chain A"/>
    <property type="match status" value="1"/>
</dbReference>
<dbReference type="GO" id="GO:0009425">
    <property type="term" value="C:bacterial-type flagellum basal body"/>
    <property type="evidence" value="ECO:0007669"/>
    <property type="project" value="UniProtKB-SubCell"/>
</dbReference>
<comment type="subcellular location">
    <subcellularLocation>
        <location evidence="4">Bacterial flagellum basal body</location>
    </subcellularLocation>
</comment>
<dbReference type="GO" id="GO:0035438">
    <property type="term" value="F:cyclic-di-GMP binding"/>
    <property type="evidence" value="ECO:0007669"/>
    <property type="project" value="UniProtKB-UniRule"/>
</dbReference>
<dbReference type="AlphaFoldDB" id="A0A1H3K835"/>
<keyword evidence="1 4" id="KW-0973">c-di-GMP</keyword>
<comment type="subunit">
    <text evidence="4">Monomer. Interacts with the flagellar basal bodies.</text>
</comment>
<feature type="domain" description="Type III secretion system flagellar brake protein YcgR PilZN" evidence="6">
    <location>
        <begin position="25"/>
        <end position="131"/>
    </location>
</feature>
<evidence type="ECO:0000313" key="8">
    <source>
        <dbReference type="Proteomes" id="UP000198640"/>
    </source>
</evidence>
<keyword evidence="8" id="KW-1185">Reference proteome</keyword>
<evidence type="ECO:0000313" key="7">
    <source>
        <dbReference type="EMBL" id="SDY48350.1"/>
    </source>
</evidence>
<dbReference type="GO" id="GO:0071945">
    <property type="term" value="P:regulation of bacterial-type flagellum-dependent cell motility by regulation of motor speed"/>
    <property type="evidence" value="ECO:0007669"/>
    <property type="project" value="UniProtKB-UniRule"/>
</dbReference>
<dbReference type="RefSeq" id="WP_090414591.1">
    <property type="nucleotide sequence ID" value="NZ_FNOY01000038.1"/>
</dbReference>
<keyword evidence="7" id="KW-0966">Cell projection</keyword>
<name>A0A1H3K835_9PROT</name>
<dbReference type="InterPro" id="IPR009926">
    <property type="entry name" value="T3SS_YcgR_PilZN"/>
</dbReference>
<dbReference type="Pfam" id="PF07238">
    <property type="entry name" value="PilZ"/>
    <property type="match status" value="1"/>
</dbReference>
<keyword evidence="7" id="KW-0282">Flagellum</keyword>
<accession>A0A1H3K835</accession>
<sequence length="263" mass="29766">MSALQSHSKMTKFSTLESDQEEEAFSIASPVEIQFILNAIMQEKSAITLHLERSKQFILSSILAVDPAKKMLIMDYGADEIINQLAQRVGSLRCVTTQNRIRIEFNCTNLTLVQFEGRSAFRADIPASLLRIQRRNFYRIMTPITHSATCSIPLPQKKGKETALFNLSDISCGGIALIDSQAELKLTPGTVFENCQIDMPQFGMIVATIQIRSIYTTVLKNGDTSQRAGCEFIDLPEKSRALIQRYITRLEQQMRQFTRDDEF</sequence>
<dbReference type="Proteomes" id="UP000198640">
    <property type="component" value="Unassembled WGS sequence"/>
</dbReference>
<dbReference type="InterPro" id="IPR023787">
    <property type="entry name" value="T3SS_YcgR"/>
</dbReference>
<evidence type="ECO:0000259" key="6">
    <source>
        <dbReference type="Pfam" id="PF07317"/>
    </source>
</evidence>
<evidence type="ECO:0000259" key="5">
    <source>
        <dbReference type="Pfam" id="PF07238"/>
    </source>
</evidence>
<gene>
    <name evidence="4" type="primary">ycgR</name>
    <name evidence="7" type="ORF">SAMN05421881_103820</name>
</gene>
<organism evidence="7 8">
    <name type="scientific">Nitrosomonas halophila</name>
    <dbReference type="NCBI Taxonomy" id="44576"/>
    <lineage>
        <taxon>Bacteria</taxon>
        <taxon>Pseudomonadati</taxon>
        <taxon>Pseudomonadota</taxon>
        <taxon>Betaproteobacteria</taxon>
        <taxon>Nitrosomonadales</taxon>
        <taxon>Nitrosomonadaceae</taxon>
        <taxon>Nitrosomonas</taxon>
    </lineage>
</organism>
<protein>
    <recommendedName>
        <fullName evidence="4">Flagellar brake protein YcgR</fullName>
    </recommendedName>
    <alternativeName>
        <fullName evidence="4">Cyclic di-GMP binding protein YcgR</fullName>
    </alternativeName>
</protein>
<keyword evidence="3 4" id="KW-0975">Bacterial flagellum</keyword>
<dbReference type="Gene3D" id="2.40.10.220">
    <property type="entry name" value="predicted glycosyltransferase like domains"/>
    <property type="match status" value="1"/>
</dbReference>
<keyword evidence="2 4" id="KW-0547">Nucleotide-binding</keyword>
<evidence type="ECO:0000256" key="3">
    <source>
        <dbReference type="ARBA" id="ARBA00023143"/>
    </source>
</evidence>
<evidence type="ECO:0000256" key="2">
    <source>
        <dbReference type="ARBA" id="ARBA00022741"/>
    </source>
</evidence>
<evidence type="ECO:0000256" key="1">
    <source>
        <dbReference type="ARBA" id="ARBA00022636"/>
    </source>
</evidence>
<proteinExistence type="inferred from homology"/>